<comment type="caution">
    <text evidence="3">The sequence shown here is derived from an EMBL/GenBank/DDBJ whole genome shotgun (WGS) entry which is preliminary data.</text>
</comment>
<evidence type="ECO:0000313" key="4">
    <source>
        <dbReference type="Proteomes" id="UP000449906"/>
    </source>
</evidence>
<feature type="transmembrane region" description="Helical" evidence="2">
    <location>
        <begin position="6"/>
        <end position="24"/>
    </location>
</feature>
<feature type="transmembrane region" description="Helical" evidence="2">
    <location>
        <begin position="144"/>
        <end position="162"/>
    </location>
</feature>
<name>A0A7J5DTP9_NOCSI</name>
<organism evidence="3 4">
    <name type="scientific">Nocardioides simplex</name>
    <name type="common">Arthrobacter simplex</name>
    <dbReference type="NCBI Taxonomy" id="2045"/>
    <lineage>
        <taxon>Bacteria</taxon>
        <taxon>Bacillati</taxon>
        <taxon>Actinomycetota</taxon>
        <taxon>Actinomycetes</taxon>
        <taxon>Propionibacteriales</taxon>
        <taxon>Nocardioidaceae</taxon>
        <taxon>Pimelobacter</taxon>
    </lineage>
</organism>
<proteinExistence type="predicted"/>
<gene>
    <name evidence="3" type="ORF">F9L07_23730</name>
</gene>
<accession>A0A7J5DTP9</accession>
<feature type="transmembrane region" description="Helical" evidence="2">
    <location>
        <begin position="119"/>
        <end position="138"/>
    </location>
</feature>
<feature type="region of interest" description="Disordered" evidence="1">
    <location>
        <begin position="265"/>
        <end position="305"/>
    </location>
</feature>
<evidence type="ECO:0000256" key="2">
    <source>
        <dbReference type="SAM" id="Phobius"/>
    </source>
</evidence>
<keyword evidence="2" id="KW-0812">Transmembrane</keyword>
<dbReference type="Proteomes" id="UP000449906">
    <property type="component" value="Unassembled WGS sequence"/>
</dbReference>
<evidence type="ECO:0000313" key="3">
    <source>
        <dbReference type="EMBL" id="KAB2808507.1"/>
    </source>
</evidence>
<feature type="region of interest" description="Disordered" evidence="1">
    <location>
        <begin position="64"/>
        <end position="106"/>
    </location>
</feature>
<dbReference type="AlphaFoldDB" id="A0A7J5DTP9"/>
<keyword evidence="2" id="KW-1133">Transmembrane helix</keyword>
<dbReference type="RefSeq" id="WP_151582171.1">
    <property type="nucleotide sequence ID" value="NZ_WBVM01000003.1"/>
</dbReference>
<protein>
    <submittedName>
        <fullName evidence="3">Uncharacterized protein</fullName>
    </submittedName>
</protein>
<reference evidence="3 4" key="1">
    <citation type="submission" date="2019-09" db="EMBL/GenBank/DDBJ databases">
        <title>Pimelobacter sp. isolated from Paulinella.</title>
        <authorList>
            <person name="Jeong S.E."/>
        </authorList>
    </citation>
    <scope>NUCLEOTIDE SEQUENCE [LARGE SCALE GENOMIC DNA]</scope>
    <source>
        <strain evidence="3 4">Pch-N</strain>
    </source>
</reference>
<evidence type="ECO:0000256" key="1">
    <source>
        <dbReference type="SAM" id="MobiDB-lite"/>
    </source>
</evidence>
<dbReference type="EMBL" id="WBVM01000003">
    <property type="protein sequence ID" value="KAB2808507.1"/>
    <property type="molecule type" value="Genomic_DNA"/>
</dbReference>
<sequence length="305" mass="31785">MDLSALIFVALAVAWVVYLVPKALRHHEEDAVSRSVDRFSDRMRVLARRDAVSSSAAALVTGTASAPSAPSAPLAEPVEAPAKPTTKQPAAPTPAPRALRSPVARRAAARRAAQRRRRVLGVLVLLNVVVAALAVGAVVAAPWIAAPLTLLVAWLVACRLMVRNERAARAAVLAPARRRRRTLADEEIAAEDAATDTAPEQPDLPAEPGGVVAELADDDTGEIPAITAEVADGWTPVSVPLPMYVAKAPAGRTVRTIDLDATGVWSSGRNEADSQLAREADSQRSADAAAAAAAADADERRATGS</sequence>
<keyword evidence="2" id="KW-0472">Membrane</keyword>
<feature type="compositionally biased region" description="Low complexity" evidence="1">
    <location>
        <begin position="285"/>
        <end position="295"/>
    </location>
</feature>
<feature type="compositionally biased region" description="Basic and acidic residues" evidence="1">
    <location>
        <begin position="270"/>
        <end position="284"/>
    </location>
</feature>